<feature type="binding site" evidence="1">
    <location>
        <position position="209"/>
    </location>
    <ligand>
        <name>Zn(2+)</name>
        <dbReference type="ChEBI" id="CHEBI:29105"/>
        <label>2</label>
    </ligand>
</feature>
<dbReference type="OrthoDB" id="9775607at2"/>
<feature type="binding site" evidence="1">
    <location>
        <position position="59"/>
    </location>
    <ligand>
        <name>Zn(2+)</name>
        <dbReference type="ChEBI" id="CHEBI:29105"/>
        <label>1</label>
    </ligand>
</feature>
<gene>
    <name evidence="5" type="ORF">SAMN02745191_2348</name>
</gene>
<dbReference type="PANTHER" id="PTHR42717:SF1">
    <property type="entry name" value="IMIDAZOLONEPROPIONASE AND RELATED AMIDOHYDROLASES"/>
    <property type="match status" value="1"/>
</dbReference>
<dbReference type="InterPro" id="IPR006680">
    <property type="entry name" value="Amidohydro-rel"/>
</dbReference>
<feature type="binding site" evidence="1">
    <location>
        <position position="61"/>
    </location>
    <ligand>
        <name>Zn(2+)</name>
        <dbReference type="ChEBI" id="CHEBI:29105"/>
        <label>1</label>
    </ligand>
</feature>
<organism evidence="5 6">
    <name type="scientific">Anaerorhabdus furcosa</name>
    <dbReference type="NCBI Taxonomy" id="118967"/>
    <lineage>
        <taxon>Bacteria</taxon>
        <taxon>Bacillati</taxon>
        <taxon>Bacillota</taxon>
        <taxon>Erysipelotrichia</taxon>
        <taxon>Erysipelotrichales</taxon>
        <taxon>Erysipelotrichaceae</taxon>
        <taxon>Anaerorhabdus</taxon>
    </lineage>
</organism>
<dbReference type="SUPFAM" id="SSF51338">
    <property type="entry name" value="Composite domain of metallo-dependent hydrolases"/>
    <property type="match status" value="1"/>
</dbReference>
<protein>
    <submittedName>
        <fullName evidence="5">Dihydroorotase</fullName>
    </submittedName>
</protein>
<feature type="binding site" evidence="1">
    <location>
        <position position="270"/>
    </location>
    <ligand>
        <name>Zn(2+)</name>
        <dbReference type="ChEBI" id="CHEBI:29105"/>
        <label>1</label>
    </ligand>
</feature>
<evidence type="ECO:0000313" key="5">
    <source>
        <dbReference type="EMBL" id="SJZ99423.1"/>
    </source>
</evidence>
<feature type="binding site" description="via carbamate group" evidence="1">
    <location>
        <position position="153"/>
    </location>
    <ligand>
        <name>Zn(2+)</name>
        <dbReference type="ChEBI" id="CHEBI:29105"/>
        <label>2</label>
    </ligand>
</feature>
<dbReference type="PIRSF" id="PIRSF039004">
    <property type="entry name" value="ADE_EF_0837"/>
    <property type="match status" value="1"/>
</dbReference>
<dbReference type="InterPro" id="IPR020043">
    <property type="entry name" value="Deacetylase_Atu3266-like"/>
</dbReference>
<dbReference type="RefSeq" id="WP_078712734.1">
    <property type="nucleotide sequence ID" value="NZ_FUWY01000008.1"/>
</dbReference>
<dbReference type="PANTHER" id="PTHR42717">
    <property type="entry name" value="DIHYDROOROTASE-RELATED"/>
    <property type="match status" value="1"/>
</dbReference>
<evidence type="ECO:0000256" key="3">
    <source>
        <dbReference type="PIRSR" id="PIRSR039004-3"/>
    </source>
</evidence>
<evidence type="ECO:0000256" key="1">
    <source>
        <dbReference type="PIRSR" id="PIRSR039004-1"/>
    </source>
</evidence>
<dbReference type="STRING" id="118967.SAMN02745191_2348"/>
<name>A0A1T4Q6L5_9FIRM</name>
<dbReference type="GO" id="GO:0019213">
    <property type="term" value="F:deacetylase activity"/>
    <property type="evidence" value="ECO:0007669"/>
    <property type="project" value="InterPro"/>
</dbReference>
<feature type="modified residue" description="N6-carboxylysine" evidence="2">
    <location>
        <position position="153"/>
    </location>
</feature>
<keyword evidence="1" id="KW-0862">Zinc</keyword>
<evidence type="ECO:0000259" key="4">
    <source>
        <dbReference type="Pfam" id="PF01979"/>
    </source>
</evidence>
<dbReference type="GO" id="GO:0046872">
    <property type="term" value="F:metal ion binding"/>
    <property type="evidence" value="ECO:0007669"/>
    <property type="project" value="UniProtKB-KW"/>
</dbReference>
<dbReference type="Gene3D" id="3.20.20.140">
    <property type="entry name" value="Metal-dependent hydrolases"/>
    <property type="match status" value="1"/>
</dbReference>
<dbReference type="GO" id="GO:0016810">
    <property type="term" value="F:hydrolase activity, acting on carbon-nitrogen (but not peptide) bonds"/>
    <property type="evidence" value="ECO:0007669"/>
    <property type="project" value="InterPro"/>
</dbReference>
<evidence type="ECO:0000313" key="6">
    <source>
        <dbReference type="Proteomes" id="UP000243297"/>
    </source>
</evidence>
<keyword evidence="6" id="KW-1185">Reference proteome</keyword>
<dbReference type="Proteomes" id="UP000243297">
    <property type="component" value="Unassembled WGS sequence"/>
</dbReference>
<evidence type="ECO:0000256" key="2">
    <source>
        <dbReference type="PIRSR" id="PIRSR039004-2"/>
    </source>
</evidence>
<dbReference type="SUPFAM" id="SSF51556">
    <property type="entry name" value="Metallo-dependent hydrolases"/>
    <property type="match status" value="1"/>
</dbReference>
<dbReference type="Gene3D" id="2.30.40.10">
    <property type="entry name" value="Urease, subunit C, domain 1"/>
    <property type="match status" value="1"/>
</dbReference>
<feature type="site" description="Transition state stabilizer" evidence="3">
    <location>
        <position position="155"/>
    </location>
</feature>
<accession>A0A1T4Q6L5</accession>
<feature type="binding site" evidence="1">
    <location>
        <position position="186"/>
    </location>
    <ligand>
        <name>Zn(2+)</name>
        <dbReference type="ChEBI" id="CHEBI:29105"/>
        <label>2</label>
    </ligand>
</feature>
<sequence length="371" mass="41095">MKRLIKQGTCILPNKECVKKDILIEGDMIVKIDDEILDEVDDVIDATGCYVSPGFIDIHTHCYPIGDLGLDPDVLGVKRWASTILDAGTSGAGNFEDFYEHAIKKCNTRVYALLNVSSLGLAFKHELNDMAKINEKNIVEIIKQYPNVIVGLKARASQSVVQDLDILPIRKAAEIAHAVNKPLMVHVGNYPPHLEDVLNCLEQGDIVTHAYHGKVGNILTEDQSSIIKEATSARSRGVLFDIGHGSASFSSKVYQKARELDFDCDLISSDLHSENYEGPVYTLMDVVSKMVNCGEPLVDAIAKVTSVPARHFNLEKLGELKEGYYADIFIFKMKDVEEEVVDSMGDKILLRTKIEPQCLIVSRGEKSGIYK</sequence>
<dbReference type="InterPro" id="IPR032466">
    <property type="entry name" value="Metal_Hydrolase"/>
</dbReference>
<dbReference type="AlphaFoldDB" id="A0A1T4Q6L5"/>
<keyword evidence="1" id="KW-0479">Metal-binding</keyword>
<proteinExistence type="predicted"/>
<feature type="binding site" description="via carbamate group" evidence="1">
    <location>
        <position position="153"/>
    </location>
    <ligand>
        <name>Zn(2+)</name>
        <dbReference type="ChEBI" id="CHEBI:29105"/>
        <label>1</label>
    </ligand>
</feature>
<reference evidence="6" key="1">
    <citation type="submission" date="2017-02" db="EMBL/GenBank/DDBJ databases">
        <authorList>
            <person name="Varghese N."/>
            <person name="Submissions S."/>
        </authorList>
    </citation>
    <scope>NUCLEOTIDE SEQUENCE [LARGE SCALE GENOMIC DNA]</scope>
    <source>
        <strain evidence="6">ATCC 25662</strain>
    </source>
</reference>
<dbReference type="InterPro" id="IPR011059">
    <property type="entry name" value="Metal-dep_hydrolase_composite"/>
</dbReference>
<dbReference type="EMBL" id="FUWY01000008">
    <property type="protein sequence ID" value="SJZ99423.1"/>
    <property type="molecule type" value="Genomic_DNA"/>
</dbReference>
<dbReference type="Pfam" id="PF01979">
    <property type="entry name" value="Amidohydro_1"/>
    <property type="match status" value="1"/>
</dbReference>
<feature type="domain" description="Amidohydrolase-related" evidence="4">
    <location>
        <begin position="50"/>
        <end position="342"/>
    </location>
</feature>